<feature type="domain" description="UmuC" evidence="2">
    <location>
        <begin position="31"/>
        <end position="154"/>
    </location>
</feature>
<gene>
    <name evidence="4" type="ORF">GCM10022280_27000</name>
</gene>
<dbReference type="Pfam" id="PF20114">
    <property type="entry name" value="DUF6504"/>
    <property type="match status" value="1"/>
</dbReference>
<dbReference type="SUPFAM" id="SSF56672">
    <property type="entry name" value="DNA/RNA polymerases"/>
    <property type="match status" value="1"/>
</dbReference>
<dbReference type="EMBL" id="BAABBQ010000001">
    <property type="protein sequence ID" value="GAA4024711.1"/>
    <property type="molecule type" value="Genomic_DNA"/>
</dbReference>
<organism evidence="4 5">
    <name type="scientific">Sphingomonas swuensis</name>
    <dbReference type="NCBI Taxonomy" id="977800"/>
    <lineage>
        <taxon>Bacteria</taxon>
        <taxon>Pseudomonadati</taxon>
        <taxon>Pseudomonadota</taxon>
        <taxon>Alphaproteobacteria</taxon>
        <taxon>Sphingomonadales</taxon>
        <taxon>Sphingomonadaceae</taxon>
        <taxon>Sphingomonas</taxon>
    </lineage>
</organism>
<dbReference type="CDD" id="cd03468">
    <property type="entry name" value="PolY_like"/>
    <property type="match status" value="1"/>
</dbReference>
<evidence type="ECO:0000313" key="5">
    <source>
        <dbReference type="Proteomes" id="UP001500235"/>
    </source>
</evidence>
<dbReference type="InterPro" id="IPR050356">
    <property type="entry name" value="SulA_CellDiv_inhibitor"/>
</dbReference>
<protein>
    <submittedName>
        <fullName evidence="4">DNA polymerase Y family protein</fullName>
    </submittedName>
</protein>
<name>A0ABP7TFF1_9SPHN</name>
<dbReference type="PANTHER" id="PTHR35369">
    <property type="entry name" value="BLR3025 PROTEIN-RELATED"/>
    <property type="match status" value="1"/>
</dbReference>
<dbReference type="Pfam" id="PF00817">
    <property type="entry name" value="IMS"/>
    <property type="match status" value="1"/>
</dbReference>
<proteinExistence type="predicted"/>
<accession>A0ABP7TFF1</accession>
<feature type="domain" description="DUF6504" evidence="3">
    <location>
        <begin position="443"/>
        <end position="518"/>
    </location>
</feature>
<dbReference type="InterPro" id="IPR045443">
    <property type="entry name" value="DUF6504"/>
</dbReference>
<evidence type="ECO:0000259" key="2">
    <source>
        <dbReference type="Pfam" id="PF00817"/>
    </source>
</evidence>
<dbReference type="RefSeq" id="WP_344707919.1">
    <property type="nucleotide sequence ID" value="NZ_BAABBQ010000001.1"/>
</dbReference>
<reference evidence="5" key="1">
    <citation type="journal article" date="2019" name="Int. J. Syst. Evol. Microbiol.">
        <title>The Global Catalogue of Microorganisms (GCM) 10K type strain sequencing project: providing services to taxonomists for standard genome sequencing and annotation.</title>
        <authorList>
            <consortium name="The Broad Institute Genomics Platform"/>
            <consortium name="The Broad Institute Genome Sequencing Center for Infectious Disease"/>
            <person name="Wu L."/>
            <person name="Ma J."/>
        </authorList>
    </citation>
    <scope>NUCLEOTIDE SEQUENCE [LARGE SCALE GENOMIC DNA]</scope>
    <source>
        <strain evidence="5">JCM 17563</strain>
    </source>
</reference>
<evidence type="ECO:0000256" key="1">
    <source>
        <dbReference type="ARBA" id="ARBA00022763"/>
    </source>
</evidence>
<dbReference type="PANTHER" id="PTHR35369:SF2">
    <property type="entry name" value="BLR3025 PROTEIN"/>
    <property type="match status" value="1"/>
</dbReference>
<dbReference type="InterPro" id="IPR043502">
    <property type="entry name" value="DNA/RNA_pol_sf"/>
</dbReference>
<dbReference type="InterPro" id="IPR001126">
    <property type="entry name" value="UmuC"/>
</dbReference>
<evidence type="ECO:0000313" key="4">
    <source>
        <dbReference type="EMBL" id="GAA4024711.1"/>
    </source>
</evidence>
<keyword evidence="1" id="KW-0227">DNA damage</keyword>
<keyword evidence="5" id="KW-1185">Reference proteome</keyword>
<dbReference type="Proteomes" id="UP001500235">
    <property type="component" value="Unassembled WGS sequence"/>
</dbReference>
<sequence>MTRRICSLWLPNLAIERWASLSGAPAEAAARPLVLTVEGRHGPLIHAVTLTARERGARVGSRLTDARALDPGLEAEAADVAGETAWLRAAARWASRWSPLVEDDGSDALRLDVSGVAHLFGGERALISDMEARFAAMGVSARAAIAPTAGAAWALARYEPEVRTATVDRLAQLLAPLPVSALRLSPLATQTLVRLGLKTVGDLAGVPRKALARRFPKDAHPLDALDRALGRRPEPLTPLPDDPPPRALLPIKEPVVHPEAGAQALNLLVPRLAAELERRKLGARHLFLTAFRVDGTTSEVQVSTSIPTREPGHLHRLLGGVLERVGLDPGFGIDAFLLEVRWWERLDSAQEALVGEPSGEMAVAALIDRLSVRLGPAKVRVPVAVESHLPERAAGWREGIDTPLAIAGKPVVADKRISSRRREGEQVPARLLDSPEAIAVIYATPEGLPRRFVWRRKVHDIARAQGPRRVAPEWWRSASTARLRDYYRVEDGEGRRFWIFREGLVDDGRGGAPCWFVHGLFD</sequence>
<evidence type="ECO:0000259" key="3">
    <source>
        <dbReference type="Pfam" id="PF20114"/>
    </source>
</evidence>
<comment type="caution">
    <text evidence="4">The sequence shown here is derived from an EMBL/GenBank/DDBJ whole genome shotgun (WGS) entry which is preliminary data.</text>
</comment>